<keyword evidence="3 8" id="KW-0479">Metal-binding</keyword>
<dbReference type="HAMAP" id="MF_00983">
    <property type="entry name" value="PriA"/>
    <property type="match status" value="1"/>
</dbReference>
<evidence type="ECO:0000313" key="11">
    <source>
        <dbReference type="EMBL" id="CDK30624.1"/>
    </source>
</evidence>
<dbReference type="STRING" id="673862.BABL1_gene_391"/>
<keyword evidence="5 8" id="KW-0862">Zinc</keyword>
<evidence type="ECO:0000259" key="10">
    <source>
        <dbReference type="PROSITE" id="PS51194"/>
    </source>
</evidence>
<dbReference type="GO" id="GO:0043138">
    <property type="term" value="F:3'-5' DNA helicase activity"/>
    <property type="evidence" value="ECO:0007669"/>
    <property type="project" value="UniProtKB-EC"/>
</dbReference>
<comment type="subunit">
    <text evidence="8">Component of the replication restart primosome.</text>
</comment>
<dbReference type="Pfam" id="PF18074">
    <property type="entry name" value="PriA_C"/>
    <property type="match status" value="1"/>
</dbReference>
<keyword evidence="4 8" id="KW-0547">Nucleotide-binding</keyword>
<dbReference type="InterPro" id="IPR027417">
    <property type="entry name" value="P-loop_NTPase"/>
</dbReference>
<dbReference type="OrthoDB" id="9759544at2"/>
<dbReference type="Gene3D" id="3.40.50.300">
    <property type="entry name" value="P-loop containing nucleotide triphosphate hydrolases"/>
    <property type="match status" value="2"/>
</dbReference>
<dbReference type="GO" id="GO:0016887">
    <property type="term" value="F:ATP hydrolysis activity"/>
    <property type="evidence" value="ECO:0007669"/>
    <property type="project" value="RHEA"/>
</dbReference>
<keyword evidence="1 8" id="KW-0639">Primosome</keyword>
<dbReference type="InterPro" id="IPR041222">
    <property type="entry name" value="PriA_3primeBD"/>
</dbReference>
<organism evidence="11 12">
    <name type="scientific">Candidatus Babela massiliensis</name>
    <dbReference type="NCBI Taxonomy" id="673862"/>
    <lineage>
        <taxon>Bacteria</taxon>
        <taxon>Candidatus Babelota</taxon>
        <taxon>Candidatus Babeliae</taxon>
        <taxon>Candidatus Babeliales</taxon>
        <taxon>Candidatus Babeliaceae</taxon>
        <taxon>Candidatus Babela</taxon>
    </lineage>
</organism>
<evidence type="ECO:0000256" key="1">
    <source>
        <dbReference type="ARBA" id="ARBA00022515"/>
    </source>
</evidence>
<keyword evidence="8" id="KW-0378">Hydrolase</keyword>
<evidence type="ECO:0000256" key="8">
    <source>
        <dbReference type="HAMAP-Rule" id="MF_00983"/>
    </source>
</evidence>
<comment type="catalytic activity">
    <reaction evidence="8">
        <text>Couples ATP hydrolysis with the unwinding of duplex DNA by translocating in the 3'-5' direction.</text>
        <dbReference type="EC" id="5.6.2.4"/>
    </reaction>
</comment>
<sequence length="666" mass="77707">MYIQVKLLNRALPTLTYKVPESWDINNLIGSFVKVPLKNQTEIAYIEDITYKISSTINFSIKEAHSIEIIPKDRLYNSFVKQLSSYYAINYIYFFKRIYQFLKEKELKESIELNNKLTKIDSIKLTKEQQYIFNKIEPNIVNNKYYPSLIYGVTGSGKTEIYKQLIISAIEQNKSVLLLLPEVSLAIEFYNLLKLQLPENFIIYGFHSATSIKEKRLLWHDLNQNKNLIIIGVHLPILLPINNLGLIIVDEEHDTNFQSQKHPKINVKEASLLRAKIYNIPIVMGSATPSITSLYNAEKFGWEIFELKERFAGNFPKIQLVKLNENKNRKNFWITKELEKEIAIRLEKKEQIIIFINRRGYSFFIQCKECSNIPTCINCSVSLTVHNKKDKINKNIQNLLICHYCTYFIEEPKSCIKCNKKEDSLIKKGIGTQQIVTILEKLFPTAKIARADLDSTVNKKNWQQIMQKFNANEIDILVGTQTITKGYNFKNVTLVGLLWADINLGLPFYNAAEVTLQQLIQVSGRAGRQSKDSLVIIQTMLEHKIYNYINETEYRNFYEYEIKNRALLRYPPYIRFAEIEIKNKDAELIENEIDLISQDISNYILKNNLKTIMLGPVEPPVSMIKNVHIRKIYLKCHEINNLIKIFMSIEKDQYKSQIFFTPNPLN</sequence>
<feature type="binding site" evidence="8">
    <location>
        <position position="402"/>
    </location>
    <ligand>
        <name>Zn(2+)</name>
        <dbReference type="ChEBI" id="CHEBI:29105"/>
        <label>2</label>
    </ligand>
</feature>
<evidence type="ECO:0000256" key="5">
    <source>
        <dbReference type="ARBA" id="ARBA00022833"/>
    </source>
</evidence>
<dbReference type="PROSITE" id="PS51194">
    <property type="entry name" value="HELICASE_CTER"/>
    <property type="match status" value="1"/>
</dbReference>
<dbReference type="GO" id="GO:1990077">
    <property type="term" value="C:primosome complex"/>
    <property type="evidence" value="ECO:0007669"/>
    <property type="project" value="UniProtKB-UniRule"/>
</dbReference>
<dbReference type="GO" id="GO:0006310">
    <property type="term" value="P:DNA recombination"/>
    <property type="evidence" value="ECO:0007669"/>
    <property type="project" value="InterPro"/>
</dbReference>
<feature type="binding site" evidence="8">
    <location>
        <position position="379"/>
    </location>
    <ligand>
        <name>Zn(2+)</name>
        <dbReference type="ChEBI" id="CHEBI:29105"/>
        <label>2</label>
    </ligand>
</feature>
<dbReference type="Pfam" id="PF00270">
    <property type="entry name" value="DEAD"/>
    <property type="match status" value="1"/>
</dbReference>
<keyword evidence="12" id="KW-1185">Reference proteome</keyword>
<dbReference type="GO" id="GO:0005524">
    <property type="term" value="F:ATP binding"/>
    <property type="evidence" value="ECO:0007669"/>
    <property type="project" value="UniProtKB-UniRule"/>
</dbReference>
<comment type="catalytic activity">
    <reaction evidence="8">
        <text>ATP + H2O = ADP + phosphate + H(+)</text>
        <dbReference type="Rhea" id="RHEA:13065"/>
        <dbReference type="ChEBI" id="CHEBI:15377"/>
        <dbReference type="ChEBI" id="CHEBI:15378"/>
        <dbReference type="ChEBI" id="CHEBI:30616"/>
        <dbReference type="ChEBI" id="CHEBI:43474"/>
        <dbReference type="ChEBI" id="CHEBI:456216"/>
        <dbReference type="EC" id="5.6.2.4"/>
    </reaction>
</comment>
<dbReference type="SMART" id="SM00487">
    <property type="entry name" value="DEXDc"/>
    <property type="match status" value="1"/>
</dbReference>
<evidence type="ECO:0000256" key="3">
    <source>
        <dbReference type="ARBA" id="ARBA00022723"/>
    </source>
</evidence>
<comment type="function">
    <text evidence="8">Initiates the restart of stalled replication forks, which reloads the replicative helicase on sites other than the origin of replication. Recognizes and binds to abandoned replication forks and remodels them to uncover a helicase loading site. Promotes assembly of the primosome at these replication forks.</text>
</comment>
<dbReference type="GO" id="GO:0003677">
    <property type="term" value="F:DNA binding"/>
    <property type="evidence" value="ECO:0007669"/>
    <property type="project" value="UniProtKB-UniRule"/>
</dbReference>
<evidence type="ECO:0000256" key="4">
    <source>
        <dbReference type="ARBA" id="ARBA00022741"/>
    </source>
</evidence>
<protein>
    <recommendedName>
        <fullName evidence="8">Replication restart protein PriA</fullName>
    </recommendedName>
    <alternativeName>
        <fullName evidence="8">ATP-dependent DNA helicase PriA</fullName>
        <ecNumber evidence="8">5.6.2.4</ecNumber>
    </alternativeName>
    <alternativeName>
        <fullName evidence="8">DNA 3'-5' helicase PriA</fullName>
    </alternativeName>
</protein>
<dbReference type="EMBL" id="HG793133">
    <property type="protein sequence ID" value="CDK30624.1"/>
    <property type="molecule type" value="Genomic_DNA"/>
</dbReference>
<dbReference type="InterPro" id="IPR041236">
    <property type="entry name" value="PriA_C"/>
</dbReference>
<dbReference type="InterPro" id="IPR001650">
    <property type="entry name" value="Helicase_C-like"/>
</dbReference>
<dbReference type="RefSeq" id="WP_023792050.1">
    <property type="nucleotide sequence ID" value="NC_023003.1"/>
</dbReference>
<reference evidence="11 12" key="1">
    <citation type="journal article" date="2015" name="Biol. Direct">
        <title>Babela massiliensis, a representative of a widespread bacterial phylum with unusual adaptations to parasitism in amoebae.</title>
        <authorList>
            <person name="Pagnier I."/>
            <person name="Yutin N."/>
            <person name="Croce O."/>
            <person name="Makarova K.S."/>
            <person name="Wolf Y.I."/>
            <person name="Benamar S."/>
            <person name="Raoult D."/>
            <person name="Koonin E.V."/>
            <person name="La Scola B."/>
        </authorList>
    </citation>
    <scope>NUCLEOTIDE SEQUENCE [LARGE SCALE GENOMIC DNA]</scope>
    <source>
        <strain evidence="12">BABL1</strain>
    </source>
</reference>
<dbReference type="PANTHER" id="PTHR30580:SF0">
    <property type="entry name" value="PRIMOSOMAL PROTEIN N"/>
    <property type="match status" value="1"/>
</dbReference>
<dbReference type="Proteomes" id="UP000018769">
    <property type="component" value="Chromosome I"/>
</dbReference>
<dbReference type="EC" id="5.6.2.4" evidence="8"/>
<gene>
    <name evidence="8 11" type="primary">priA</name>
    <name evidence="11" type="ORF">BABL1_gene_391</name>
</gene>
<dbReference type="PROSITE" id="PS51192">
    <property type="entry name" value="HELICASE_ATP_BIND_1"/>
    <property type="match status" value="1"/>
</dbReference>
<feature type="domain" description="Helicase ATP-binding" evidence="9">
    <location>
        <begin position="139"/>
        <end position="307"/>
    </location>
</feature>
<dbReference type="InterPro" id="IPR011545">
    <property type="entry name" value="DEAD/DEAH_box_helicase_dom"/>
</dbReference>
<evidence type="ECO:0000256" key="6">
    <source>
        <dbReference type="ARBA" id="ARBA00022840"/>
    </source>
</evidence>
<comment type="similarity">
    <text evidence="8">Belongs to the helicase family. PriA subfamily.</text>
</comment>
<keyword evidence="7 8" id="KW-0238">DNA-binding</keyword>
<comment type="cofactor">
    <cofactor evidence="8">
        <name>Zn(2+)</name>
        <dbReference type="ChEBI" id="CHEBI:29105"/>
    </cofactor>
    <text evidence="8">Binds 2 zinc ions per subunit.</text>
</comment>
<dbReference type="SUPFAM" id="SSF52540">
    <property type="entry name" value="P-loop containing nucleoside triphosphate hydrolases"/>
    <property type="match status" value="1"/>
</dbReference>
<keyword evidence="2 8" id="KW-0235">DNA replication</keyword>
<dbReference type="Pfam" id="PF00271">
    <property type="entry name" value="Helicase_C"/>
    <property type="match status" value="1"/>
</dbReference>
<dbReference type="GO" id="GO:0006269">
    <property type="term" value="P:DNA replication, synthesis of primer"/>
    <property type="evidence" value="ECO:0007669"/>
    <property type="project" value="UniProtKB-KW"/>
</dbReference>
<dbReference type="KEGG" id="dpb:BABL1_gene_391"/>
<feature type="binding site" evidence="8">
    <location>
        <position position="367"/>
    </location>
    <ligand>
        <name>Zn(2+)</name>
        <dbReference type="ChEBI" id="CHEBI:29105"/>
        <label>1</label>
    </ligand>
</feature>
<dbReference type="PATRIC" id="fig|673862.3.peg.509"/>
<feature type="binding site" evidence="8">
    <location>
        <position position="415"/>
    </location>
    <ligand>
        <name>Zn(2+)</name>
        <dbReference type="ChEBI" id="CHEBI:29105"/>
        <label>1</label>
    </ligand>
</feature>
<dbReference type="SMART" id="SM00490">
    <property type="entry name" value="HELICc"/>
    <property type="match status" value="1"/>
</dbReference>
<feature type="binding site" evidence="8">
    <location>
        <position position="370"/>
    </location>
    <ligand>
        <name>Zn(2+)</name>
        <dbReference type="ChEBI" id="CHEBI:29105"/>
        <label>1</label>
    </ligand>
</feature>
<dbReference type="PANTHER" id="PTHR30580">
    <property type="entry name" value="PRIMOSOMAL PROTEIN N"/>
    <property type="match status" value="1"/>
</dbReference>
<feature type="binding site" evidence="8">
    <location>
        <position position="376"/>
    </location>
    <ligand>
        <name>Zn(2+)</name>
        <dbReference type="ChEBI" id="CHEBI:29105"/>
        <label>2</label>
    </ligand>
</feature>
<evidence type="ECO:0000259" key="9">
    <source>
        <dbReference type="PROSITE" id="PS51192"/>
    </source>
</evidence>
<feature type="binding site" evidence="8">
    <location>
        <position position="418"/>
    </location>
    <ligand>
        <name>Zn(2+)</name>
        <dbReference type="ChEBI" id="CHEBI:29105"/>
        <label>1</label>
    </ligand>
</feature>
<feature type="binding site" evidence="8">
    <location>
        <position position="405"/>
    </location>
    <ligand>
        <name>Zn(2+)</name>
        <dbReference type="ChEBI" id="CHEBI:29105"/>
        <label>2</label>
    </ligand>
</feature>
<dbReference type="AlphaFoldDB" id="V6DGE2"/>
<evidence type="ECO:0000256" key="7">
    <source>
        <dbReference type="ARBA" id="ARBA00023125"/>
    </source>
</evidence>
<name>V6DGE2_9BACT</name>
<dbReference type="NCBIfam" id="TIGR00595">
    <property type="entry name" value="priA"/>
    <property type="match status" value="1"/>
</dbReference>
<evidence type="ECO:0000313" key="12">
    <source>
        <dbReference type="Proteomes" id="UP000018769"/>
    </source>
</evidence>
<accession>V6DGE2</accession>
<proteinExistence type="inferred from homology"/>
<dbReference type="GO" id="GO:0006302">
    <property type="term" value="P:double-strand break repair"/>
    <property type="evidence" value="ECO:0007669"/>
    <property type="project" value="InterPro"/>
</dbReference>
<keyword evidence="8 11" id="KW-0347">Helicase</keyword>
<dbReference type="Pfam" id="PF17764">
    <property type="entry name" value="PriA_3primeBD"/>
    <property type="match status" value="1"/>
</dbReference>
<dbReference type="GO" id="GO:0006270">
    <property type="term" value="P:DNA replication initiation"/>
    <property type="evidence" value="ECO:0007669"/>
    <property type="project" value="TreeGrafter"/>
</dbReference>
<keyword evidence="8" id="KW-0413">Isomerase</keyword>
<dbReference type="InterPro" id="IPR014001">
    <property type="entry name" value="Helicase_ATP-bd"/>
</dbReference>
<dbReference type="InterPro" id="IPR005259">
    <property type="entry name" value="PriA"/>
</dbReference>
<feature type="domain" description="Helicase C-terminal" evidence="10">
    <location>
        <begin position="391"/>
        <end position="568"/>
    </location>
</feature>
<evidence type="ECO:0000256" key="2">
    <source>
        <dbReference type="ARBA" id="ARBA00022705"/>
    </source>
</evidence>
<dbReference type="GO" id="GO:0008270">
    <property type="term" value="F:zinc ion binding"/>
    <property type="evidence" value="ECO:0007669"/>
    <property type="project" value="UniProtKB-UniRule"/>
</dbReference>
<keyword evidence="6 8" id="KW-0067">ATP-binding</keyword>
<dbReference type="eggNOG" id="COG1198">
    <property type="taxonomic scope" value="Bacteria"/>
</dbReference>
<dbReference type="HOGENOM" id="CLU_013353_4_1_7"/>